<dbReference type="Proteomes" id="UP000001861">
    <property type="component" value="Unassembled WGS sequence"/>
</dbReference>
<keyword evidence="2" id="KW-0186">Copper</keyword>
<dbReference type="OMA" id="DHATHEK"/>
<proteinExistence type="predicted"/>
<protein>
    <recommendedName>
        <fullName evidence="3">Tyrosinase copper-binding domain-containing protein</fullName>
    </recommendedName>
</protein>
<evidence type="ECO:0000256" key="1">
    <source>
        <dbReference type="ARBA" id="ARBA00022723"/>
    </source>
</evidence>
<dbReference type="eggNOG" id="ENOG502RM4B">
    <property type="taxonomic scope" value="Eukaryota"/>
</dbReference>
<evidence type="ECO:0000256" key="2">
    <source>
        <dbReference type="ARBA" id="ARBA00023008"/>
    </source>
</evidence>
<evidence type="ECO:0000313" key="5">
    <source>
        <dbReference type="Proteomes" id="UP000001861"/>
    </source>
</evidence>
<dbReference type="PANTHER" id="PTHR11474:SF126">
    <property type="entry name" value="TYROSINASE-LIKE PROTEIN TYR-1-RELATED"/>
    <property type="match status" value="1"/>
</dbReference>
<dbReference type="VEuPathDB" id="FungiDB:CC1G_10006"/>
<reference evidence="4 5" key="1">
    <citation type="journal article" date="2010" name="Proc. Natl. Acad. Sci. U.S.A.">
        <title>Insights into evolution of multicellular fungi from the assembled chromosomes of the mushroom Coprinopsis cinerea (Coprinus cinereus).</title>
        <authorList>
            <person name="Stajich J.E."/>
            <person name="Wilke S.K."/>
            <person name="Ahren D."/>
            <person name="Au C.H."/>
            <person name="Birren B.W."/>
            <person name="Borodovsky M."/>
            <person name="Burns C."/>
            <person name="Canback B."/>
            <person name="Casselton L.A."/>
            <person name="Cheng C.K."/>
            <person name="Deng J."/>
            <person name="Dietrich F.S."/>
            <person name="Fargo D.C."/>
            <person name="Farman M.L."/>
            <person name="Gathman A.C."/>
            <person name="Goldberg J."/>
            <person name="Guigo R."/>
            <person name="Hoegger P.J."/>
            <person name="Hooker J.B."/>
            <person name="Huggins A."/>
            <person name="James T.Y."/>
            <person name="Kamada T."/>
            <person name="Kilaru S."/>
            <person name="Kodira C."/>
            <person name="Kues U."/>
            <person name="Kupfer D."/>
            <person name="Kwan H.S."/>
            <person name="Lomsadze A."/>
            <person name="Li W."/>
            <person name="Lilly W.W."/>
            <person name="Ma L.J."/>
            <person name="Mackey A.J."/>
            <person name="Manning G."/>
            <person name="Martin F."/>
            <person name="Muraguchi H."/>
            <person name="Natvig D.O."/>
            <person name="Palmerini H."/>
            <person name="Ramesh M.A."/>
            <person name="Rehmeyer C.J."/>
            <person name="Roe B.A."/>
            <person name="Shenoy N."/>
            <person name="Stanke M."/>
            <person name="Ter-Hovhannisyan V."/>
            <person name="Tunlid A."/>
            <person name="Velagapudi R."/>
            <person name="Vision T.J."/>
            <person name="Zeng Q."/>
            <person name="Zolan M.E."/>
            <person name="Pukkila P.J."/>
        </authorList>
    </citation>
    <scope>NUCLEOTIDE SEQUENCE [LARGE SCALE GENOMIC DNA]</scope>
    <source>
        <strain evidence="5">Okayama-7 / 130 / ATCC MYA-4618 / FGSC 9003</strain>
    </source>
</reference>
<comment type="caution">
    <text evidence="4">The sequence shown here is derived from an EMBL/GenBank/DDBJ whole genome shotgun (WGS) entry which is preliminary data.</text>
</comment>
<dbReference type="OrthoDB" id="6132182at2759"/>
<evidence type="ECO:0000313" key="4">
    <source>
        <dbReference type="EMBL" id="EAU89037.2"/>
    </source>
</evidence>
<dbReference type="HOGENOM" id="CLU_752298_0_0_1"/>
<dbReference type="GO" id="GO:0016491">
    <property type="term" value="F:oxidoreductase activity"/>
    <property type="evidence" value="ECO:0007669"/>
    <property type="project" value="InterPro"/>
</dbReference>
<dbReference type="GO" id="GO:0046872">
    <property type="term" value="F:metal ion binding"/>
    <property type="evidence" value="ECO:0007669"/>
    <property type="project" value="UniProtKB-KW"/>
</dbReference>
<dbReference type="STRING" id="240176.A8NDK0"/>
<organism evidence="4 5">
    <name type="scientific">Coprinopsis cinerea (strain Okayama-7 / 130 / ATCC MYA-4618 / FGSC 9003)</name>
    <name type="common">Inky cap fungus</name>
    <name type="synonym">Hormographiella aspergillata</name>
    <dbReference type="NCBI Taxonomy" id="240176"/>
    <lineage>
        <taxon>Eukaryota</taxon>
        <taxon>Fungi</taxon>
        <taxon>Dikarya</taxon>
        <taxon>Basidiomycota</taxon>
        <taxon>Agaricomycotina</taxon>
        <taxon>Agaricomycetes</taxon>
        <taxon>Agaricomycetidae</taxon>
        <taxon>Agaricales</taxon>
        <taxon>Agaricineae</taxon>
        <taxon>Psathyrellaceae</taxon>
        <taxon>Coprinopsis</taxon>
    </lineage>
</organism>
<dbReference type="InterPro" id="IPR002227">
    <property type="entry name" value="Tyrosinase_Cu-bd"/>
</dbReference>
<dbReference type="SUPFAM" id="SSF48056">
    <property type="entry name" value="Di-copper centre-containing domain"/>
    <property type="match status" value="1"/>
</dbReference>
<evidence type="ECO:0000259" key="3">
    <source>
        <dbReference type="Pfam" id="PF00264"/>
    </source>
</evidence>
<dbReference type="Pfam" id="PF00264">
    <property type="entry name" value="Tyrosinase"/>
    <property type="match status" value="2"/>
</dbReference>
<keyword evidence="5" id="KW-1185">Reference proteome</keyword>
<keyword evidence="1" id="KW-0479">Metal-binding</keyword>
<dbReference type="KEGG" id="cci:CC1G_10006"/>
<name>A8NDK0_COPC7</name>
<dbReference type="AlphaFoldDB" id="A8NDK0"/>
<gene>
    <name evidence="4" type="ORF">CC1G_10006</name>
</gene>
<dbReference type="RefSeq" id="XP_001832792.2">
    <property type="nucleotide sequence ID" value="XM_001832740.2"/>
</dbReference>
<dbReference type="InterPro" id="IPR008922">
    <property type="entry name" value="Di-copper_centre_dom_sf"/>
</dbReference>
<sequence>MTNSKPHISTWLTIFTLSYAAERNTLMGQFLPWHRHFVTLYNKALKEECGYKGPGTFWDWTRDADASVPFADSPVFDNVHGFGGNGVPGTYTPPGPLLHRRVYERVGPRCKPPALHLPPFPGADWPEDVPFPVGQPFPGTTFGPTAPTGCVQTDPFKDHVVPRSWDLRRRPANLNSTALAATLAQPNFEAFRMFIEVSAAPLAVSSGIHILLDMEFPLFYLHHGNLDRVWAKWQSADPARLTDIGGYTTAWPPFTNTTLHFMMPFTTLQEPIAIRDVMNTESYPWCFNVNGTKGYFVCVDFWSSFRFDDYLGRVEDVFWVKFGCSLSPNISQSTPSCSTFTGEVPDWREGKHEERVDPESIRLRNRIR</sequence>
<dbReference type="GeneID" id="6009282"/>
<dbReference type="InterPro" id="IPR050316">
    <property type="entry name" value="Tyrosinase/Hemocyanin"/>
</dbReference>
<dbReference type="PANTHER" id="PTHR11474">
    <property type="entry name" value="TYROSINASE FAMILY MEMBER"/>
    <property type="match status" value="1"/>
</dbReference>
<dbReference type="EMBL" id="AACS02000009">
    <property type="protein sequence ID" value="EAU89037.2"/>
    <property type="molecule type" value="Genomic_DNA"/>
</dbReference>
<accession>A8NDK0</accession>
<feature type="domain" description="Tyrosinase copper-binding" evidence="3">
    <location>
        <begin position="217"/>
        <end position="235"/>
    </location>
</feature>
<dbReference type="Gene3D" id="1.10.1280.10">
    <property type="entry name" value="Di-copper center containing domain from catechol oxidase"/>
    <property type="match status" value="1"/>
</dbReference>
<dbReference type="InParanoid" id="A8NDK0"/>
<feature type="domain" description="Tyrosinase copper-binding" evidence="3">
    <location>
        <begin position="27"/>
        <end position="129"/>
    </location>
</feature>